<proteinExistence type="predicted"/>
<sequence length="239" mass="26752">MSRQLKRALRSTKGPQFTLVALPVELQFLLMEFVDVRDLLNFAQALRGIPSVKHLSDQIQVIEEPQDLINANFDQKTKIRFGSFTSGKSSSPPTYWTDKDIKLLKRYKVNRLHAVFASQPVPEPRLISSGVLGEALRDSLVACTIEIYTPATLLSGTGSELQMSMTSRCAAEFYFWGIYFNCPLTIISGCSIQFRSCNTSYTVQVLVSEDNGIKSPECKFEGCSESFKEMVNLTKSLPL</sequence>
<evidence type="ECO:0000313" key="1">
    <source>
        <dbReference type="EMBL" id="CEP24898.1"/>
    </source>
</evidence>
<name>A0A0H5C9B5_CYBJN</name>
<organism evidence="1 2">
    <name type="scientific">Cyberlindnera jadinii (strain ATCC 18201 / CBS 1600 / BCRC 20928 / JCM 3617 / NBRC 0987 / NRRL Y-1542)</name>
    <name type="common">Torula yeast</name>
    <name type="synonym">Candida utilis</name>
    <dbReference type="NCBI Taxonomy" id="983966"/>
    <lineage>
        <taxon>Eukaryota</taxon>
        <taxon>Fungi</taxon>
        <taxon>Dikarya</taxon>
        <taxon>Ascomycota</taxon>
        <taxon>Saccharomycotina</taxon>
        <taxon>Saccharomycetes</taxon>
        <taxon>Phaffomycetales</taxon>
        <taxon>Phaffomycetaceae</taxon>
        <taxon>Cyberlindnera</taxon>
    </lineage>
</organism>
<dbReference type="AlphaFoldDB" id="A0A0H5C9B5"/>
<protein>
    <recommendedName>
        <fullName evidence="3">F-box domain-containing protein</fullName>
    </recommendedName>
</protein>
<evidence type="ECO:0000313" key="2">
    <source>
        <dbReference type="Proteomes" id="UP000038830"/>
    </source>
</evidence>
<evidence type="ECO:0008006" key="3">
    <source>
        <dbReference type="Google" id="ProtNLM"/>
    </source>
</evidence>
<dbReference type="Proteomes" id="UP000038830">
    <property type="component" value="Unassembled WGS sequence"/>
</dbReference>
<dbReference type="EMBL" id="CDQK01000007">
    <property type="protein sequence ID" value="CEP24898.1"/>
    <property type="molecule type" value="Genomic_DNA"/>
</dbReference>
<accession>A0A0H5C9B5</accession>
<reference evidence="2" key="1">
    <citation type="journal article" date="2015" name="J. Biotechnol.">
        <title>The structure of the Cyberlindnera jadinii genome and its relation to Candida utilis analyzed by the occurrence of single nucleotide polymorphisms.</title>
        <authorList>
            <person name="Rupp O."/>
            <person name="Brinkrolf K."/>
            <person name="Buerth C."/>
            <person name="Kunigo M."/>
            <person name="Schneider J."/>
            <person name="Jaenicke S."/>
            <person name="Goesmann A."/>
            <person name="Puehler A."/>
            <person name="Jaeger K.-E."/>
            <person name="Ernst J.F."/>
        </authorList>
    </citation>
    <scope>NUCLEOTIDE SEQUENCE [LARGE SCALE GENOMIC DNA]</scope>
    <source>
        <strain evidence="2">ATCC 18201 / CBS 1600 / BCRC 20928 / JCM 3617 / NBRC 0987 / NRRL Y-1542</strain>
    </source>
</reference>
<gene>
    <name evidence="1" type="ORF">BN1211_5840</name>
</gene>